<keyword evidence="4" id="KW-0597">Phosphoprotein</keyword>
<dbReference type="PROSITE" id="PS50075">
    <property type="entry name" value="CARRIER"/>
    <property type="match status" value="2"/>
</dbReference>
<dbReference type="InterPro" id="IPR010071">
    <property type="entry name" value="AA_adenyl_dom"/>
</dbReference>
<dbReference type="EMBL" id="DF968285">
    <property type="protein sequence ID" value="GAP48935.1"/>
    <property type="molecule type" value="Genomic_DNA"/>
</dbReference>
<dbReference type="GO" id="GO:0043041">
    <property type="term" value="P:amino acid activation for nonribosomal peptide biosynthetic process"/>
    <property type="evidence" value="ECO:0007669"/>
    <property type="project" value="TreeGrafter"/>
</dbReference>
<dbReference type="NCBIfam" id="TIGR01733">
    <property type="entry name" value="AA-adenyl-dom"/>
    <property type="match status" value="1"/>
</dbReference>
<evidence type="ECO:0000259" key="5">
    <source>
        <dbReference type="PROSITE" id="PS50075"/>
    </source>
</evidence>
<dbReference type="InterPro" id="IPR045851">
    <property type="entry name" value="AMP-bd_C_sf"/>
</dbReference>
<evidence type="ECO:0000256" key="3">
    <source>
        <dbReference type="ARBA" id="ARBA00022450"/>
    </source>
</evidence>
<keyword evidence="3" id="KW-0596">Phosphopantetheine</keyword>
<dbReference type="PANTHER" id="PTHR45527">
    <property type="entry name" value="NONRIBOSOMAL PEPTIDE SYNTHETASE"/>
    <property type="match status" value="1"/>
</dbReference>
<evidence type="ECO:0000256" key="4">
    <source>
        <dbReference type="ARBA" id="ARBA00022553"/>
    </source>
</evidence>
<accession>A0A0K8PM27</accession>
<feature type="domain" description="Carrier" evidence="5">
    <location>
        <begin position="1069"/>
        <end position="1144"/>
    </location>
</feature>
<feature type="domain" description="Carrier" evidence="5">
    <location>
        <begin position="1"/>
        <end position="75"/>
    </location>
</feature>
<dbReference type="SMART" id="SM00823">
    <property type="entry name" value="PKS_PP"/>
    <property type="match status" value="2"/>
</dbReference>
<dbReference type="Pfam" id="PF00668">
    <property type="entry name" value="Condensation"/>
    <property type="match status" value="1"/>
</dbReference>
<keyword evidence="7" id="KW-1185">Reference proteome</keyword>
<dbReference type="PANTHER" id="PTHR45527:SF1">
    <property type="entry name" value="FATTY ACID SYNTHASE"/>
    <property type="match status" value="1"/>
</dbReference>
<dbReference type="InterPro" id="IPR025110">
    <property type="entry name" value="AMP-bd_C"/>
</dbReference>
<evidence type="ECO:0000256" key="2">
    <source>
        <dbReference type="ARBA" id="ARBA00006432"/>
    </source>
</evidence>
<name>A0A0K8PM27_STRAJ</name>
<dbReference type="GO" id="GO:0005737">
    <property type="term" value="C:cytoplasm"/>
    <property type="evidence" value="ECO:0007669"/>
    <property type="project" value="TreeGrafter"/>
</dbReference>
<dbReference type="Gene3D" id="1.10.1200.10">
    <property type="entry name" value="ACP-like"/>
    <property type="match status" value="1"/>
</dbReference>
<dbReference type="PROSITE" id="PS00012">
    <property type="entry name" value="PHOSPHOPANTETHEINE"/>
    <property type="match status" value="1"/>
</dbReference>
<dbReference type="InterPro" id="IPR001242">
    <property type="entry name" value="Condensation_dom"/>
</dbReference>
<dbReference type="FunFam" id="3.40.50.12780:FF:000012">
    <property type="entry name" value="Non-ribosomal peptide synthetase"/>
    <property type="match status" value="1"/>
</dbReference>
<dbReference type="InterPro" id="IPR036736">
    <property type="entry name" value="ACP-like_sf"/>
</dbReference>
<dbReference type="GO" id="GO:0044550">
    <property type="term" value="P:secondary metabolite biosynthetic process"/>
    <property type="evidence" value="ECO:0007669"/>
    <property type="project" value="UniProtKB-ARBA"/>
</dbReference>
<dbReference type="InterPro" id="IPR020845">
    <property type="entry name" value="AMP-binding_CS"/>
</dbReference>
<dbReference type="FunFam" id="2.30.38.10:FF:000001">
    <property type="entry name" value="Non-ribosomal peptide synthetase PvdI"/>
    <property type="match status" value="1"/>
</dbReference>
<protein>
    <submittedName>
        <fullName evidence="6">Amino acid adenylation</fullName>
    </submittedName>
</protein>
<dbReference type="InterPro" id="IPR006162">
    <property type="entry name" value="Ppantetheine_attach_site"/>
</dbReference>
<dbReference type="Pfam" id="PF13193">
    <property type="entry name" value="AMP-binding_C"/>
    <property type="match status" value="1"/>
</dbReference>
<dbReference type="SUPFAM" id="SSF52777">
    <property type="entry name" value="CoA-dependent acyltransferases"/>
    <property type="match status" value="2"/>
</dbReference>
<dbReference type="Gene3D" id="3.30.300.30">
    <property type="match status" value="1"/>
</dbReference>
<dbReference type="CDD" id="cd05930">
    <property type="entry name" value="A_NRPS"/>
    <property type="match status" value="1"/>
</dbReference>
<dbReference type="GO" id="GO:0008610">
    <property type="term" value="P:lipid biosynthetic process"/>
    <property type="evidence" value="ECO:0007669"/>
    <property type="project" value="UniProtKB-ARBA"/>
</dbReference>
<dbReference type="AlphaFoldDB" id="A0A0K8PM27"/>
<dbReference type="PROSITE" id="PS00455">
    <property type="entry name" value="AMP_BINDING"/>
    <property type="match status" value="1"/>
</dbReference>
<dbReference type="InterPro" id="IPR029058">
    <property type="entry name" value="AB_hydrolase_fold"/>
</dbReference>
<dbReference type="InterPro" id="IPR020806">
    <property type="entry name" value="PKS_PP-bd"/>
</dbReference>
<dbReference type="SUPFAM" id="SSF56801">
    <property type="entry name" value="Acetyl-CoA synthetase-like"/>
    <property type="match status" value="1"/>
</dbReference>
<comment type="similarity">
    <text evidence="2">Belongs to the ATP-dependent AMP-binding enzyme family.</text>
</comment>
<gene>
    <name evidence="6" type="ORF">SAZU_3800</name>
</gene>
<reference evidence="6" key="1">
    <citation type="journal article" date="2015" name="Genome Announc.">
        <title>Draft Genome Sequence of Thiostrepton-Producing Streptomyces azureus ATCC 14921.</title>
        <authorList>
            <person name="Sakihara K."/>
            <person name="Maeda J."/>
            <person name="Tashiro K."/>
            <person name="Fujino Y."/>
            <person name="Kuhara S."/>
            <person name="Ohshima T."/>
            <person name="Ogata S."/>
            <person name="Doi K."/>
        </authorList>
    </citation>
    <scope>NUCLEOTIDE SEQUENCE [LARGE SCALE GENOMIC DNA]</scope>
    <source>
        <strain evidence="6">ATCC14921</strain>
    </source>
</reference>
<dbReference type="Gene3D" id="3.30.559.30">
    <property type="entry name" value="Nonribosomal peptide synthetase, condensation domain"/>
    <property type="match status" value="1"/>
</dbReference>
<dbReference type="Gene3D" id="2.30.38.10">
    <property type="entry name" value="Luciferase, Domain 3"/>
    <property type="match status" value="1"/>
</dbReference>
<evidence type="ECO:0000313" key="7">
    <source>
        <dbReference type="Proteomes" id="UP000053859"/>
    </source>
</evidence>
<dbReference type="RefSeq" id="WP_236711721.1">
    <property type="nucleotide sequence ID" value="NZ_DF968285.1"/>
</dbReference>
<dbReference type="InterPro" id="IPR023213">
    <property type="entry name" value="CAT-like_dom_sf"/>
</dbReference>
<sequence>MTADAVQARLTDLFRDVLGMPGLGPDDSFFDYGDSLLAARLIMRVRGEFGQNVPLPWLFEGRTAAALAERLTRTPEQSAAPEPIERVDSQRPVPLSHAQERLWFLHLLDPSDPAYNEPLSYRVRGALDTAALQAVLQEVVDRHEPLRTQVAAGDDGETPVLLVREDVVCALDVQDLRAAYAEGGEPWLRETLRTTIRRPFDLTAAPLVRGHAFRIGDDEWALLFTLHHIVTDGWSNTVFLEELSAGYRQARGDGPAGDAEALPVRFSDYAAWERRTVGEDLERGLRFWEEELRGAPDAPALRTDLPRGDVLSTRGDAVLHDLDAATSARIADVARRCGVSTYSLTLAVFTLLMHRWTGEADVVVGTPVAGRHHPDLERLIGFFVNTMPVRSGYDGQDTFAAHAARVEAAVRRASAYDHIPFDRIVNRVVGGGHSGYQPLAQVVFAYQNDFDRRLALDGLDVELAHVPNGSARFEMTLFMAVAPGGALECELEYNTDLFTRDTAERFLDVYRTLLAGVLDDPHRPLSQYALVSPAEHRRLAAWNETDVPFLDGTCLHHLVEEQAARTPDAVAVVHGHTHLTYGALEARANRLARHLRTLGVGADAVVGICMDRSVDMVVGLLGILKAGAAYLPLDPTSPRHRLETISEDARSRWCLSLERHRDGVPDVTHRVFLDTDRETTDAHGPTPPDAPVHPDDLVSVYYTSGSTGRPKGVANTHRGWVNRMAFLQRQHRLHPGETVLHKTTLSFDDAALEIFWPLLHGGRIALIDPELHRDPREIVDAATRSRTIHLQLVPSMLAMVVDTVDALDPDTRALLSALRTTVSSGEALSGELVRRHGESLPGTLHNTWGATEVSIDSTTHACTAADIDTAGAVSVGLPFDNNQIHVLDAHHQEVPVGVVGDLYIGGVGLARGYLGDPARTAAAFVPSPYAPGERMYRTGDRGYRRPDGTLMFVGRTDHQVKIRGMRVELGEIDAVLTRHPDVTEALTVVQESASGIKRLVAYVVAAGAAQAPTPTALRRHVGNLLPDYMVPSFVLVLDAFPLTSNGKVDRRALPEPDRLRDHSDLEFVAPQGPVQENIARIWADLLGVDKVGALDNFFALGGHSLVATRLVSRVHQCFGVELPLKTVFGSPTVEALALDVERLLAERVAAMTEAEVRELFARLGG</sequence>
<organism evidence="6 7">
    <name type="scientific">Streptomyces azureus</name>
    <dbReference type="NCBI Taxonomy" id="146537"/>
    <lineage>
        <taxon>Bacteria</taxon>
        <taxon>Bacillati</taxon>
        <taxon>Actinomycetota</taxon>
        <taxon>Actinomycetes</taxon>
        <taxon>Kitasatosporales</taxon>
        <taxon>Streptomycetaceae</taxon>
        <taxon>Streptomyces</taxon>
    </lineage>
</organism>
<evidence type="ECO:0000313" key="6">
    <source>
        <dbReference type="EMBL" id="GAP48935.1"/>
    </source>
</evidence>
<dbReference type="Gene3D" id="3.40.50.980">
    <property type="match status" value="2"/>
</dbReference>
<comment type="cofactor">
    <cofactor evidence="1">
        <name>pantetheine 4'-phosphate</name>
        <dbReference type="ChEBI" id="CHEBI:47942"/>
    </cofactor>
</comment>
<dbReference type="PATRIC" id="fig|146537.3.peg.4001"/>
<dbReference type="GO" id="GO:0017000">
    <property type="term" value="P:antibiotic biosynthetic process"/>
    <property type="evidence" value="ECO:0007669"/>
    <property type="project" value="UniProtKB-ARBA"/>
</dbReference>
<dbReference type="Pfam" id="PF00501">
    <property type="entry name" value="AMP-binding"/>
    <property type="match status" value="1"/>
</dbReference>
<dbReference type="SUPFAM" id="SSF47336">
    <property type="entry name" value="ACP-like"/>
    <property type="match status" value="2"/>
</dbReference>
<dbReference type="CDD" id="cd19531">
    <property type="entry name" value="LCL_NRPS-like"/>
    <property type="match status" value="1"/>
</dbReference>
<proteinExistence type="inferred from homology"/>
<dbReference type="Pfam" id="PF00550">
    <property type="entry name" value="PP-binding"/>
    <property type="match status" value="2"/>
</dbReference>
<dbReference type="Gene3D" id="3.30.559.10">
    <property type="entry name" value="Chloramphenicol acetyltransferase-like domain"/>
    <property type="match status" value="1"/>
</dbReference>
<dbReference type="Proteomes" id="UP000053859">
    <property type="component" value="Unassembled WGS sequence"/>
</dbReference>
<dbReference type="GO" id="GO:0031177">
    <property type="term" value="F:phosphopantetheine binding"/>
    <property type="evidence" value="ECO:0007669"/>
    <property type="project" value="InterPro"/>
</dbReference>
<evidence type="ECO:0000256" key="1">
    <source>
        <dbReference type="ARBA" id="ARBA00001957"/>
    </source>
</evidence>
<dbReference type="GO" id="GO:0003824">
    <property type="term" value="F:catalytic activity"/>
    <property type="evidence" value="ECO:0007669"/>
    <property type="project" value="InterPro"/>
</dbReference>
<dbReference type="FunFam" id="1.10.1200.10:FF:000005">
    <property type="entry name" value="Nonribosomal peptide synthetase 1"/>
    <property type="match status" value="1"/>
</dbReference>
<dbReference type="FunFam" id="3.30.300.30:FF:000010">
    <property type="entry name" value="Enterobactin synthetase component F"/>
    <property type="match status" value="1"/>
</dbReference>
<dbReference type="Gene3D" id="3.40.50.1820">
    <property type="entry name" value="alpha/beta hydrolase"/>
    <property type="match status" value="1"/>
</dbReference>
<dbReference type="FunFam" id="3.40.50.980:FF:000001">
    <property type="entry name" value="Non-ribosomal peptide synthetase"/>
    <property type="match status" value="1"/>
</dbReference>
<dbReference type="InterPro" id="IPR009081">
    <property type="entry name" value="PP-bd_ACP"/>
</dbReference>
<dbReference type="InterPro" id="IPR000873">
    <property type="entry name" value="AMP-dep_synth/lig_dom"/>
</dbReference>